<organism evidence="1 2">
    <name type="scientific">Priestia aryabhattai</name>
    <name type="common">Bacillus aryabhattai</name>
    <dbReference type="NCBI Taxonomy" id="412384"/>
    <lineage>
        <taxon>Bacteria</taxon>
        <taxon>Bacillati</taxon>
        <taxon>Bacillota</taxon>
        <taxon>Bacilli</taxon>
        <taxon>Bacillales</taxon>
        <taxon>Bacillaceae</taxon>
        <taxon>Priestia</taxon>
    </lineage>
</organism>
<sequence>MTNLMTASLSAKQDILAELKQGNTAILKGLPPSVAMSYGLALQAEVGQAKDSPIDSEAVAMAMLGRIKEK</sequence>
<reference evidence="1" key="2">
    <citation type="submission" date="2022-12" db="EMBL/GenBank/DDBJ databases">
        <authorList>
            <person name="Dechsakulwatana C."/>
            <person name="Rungsihiranrut A."/>
            <person name="Muangchinda C."/>
            <person name="Ningthoujam R."/>
            <person name="Klankeo P."/>
            <person name="Pinyakong O."/>
        </authorList>
    </citation>
    <scope>NUCLEOTIDE SEQUENCE</scope>
    <source>
        <strain evidence="1">TL01-2</strain>
    </source>
</reference>
<accession>A0AAX6NIH3</accession>
<comment type="caution">
    <text evidence="1">The sequence shown here is derived from an EMBL/GenBank/DDBJ whole genome shotgun (WGS) entry which is preliminary data.</text>
</comment>
<name>A0AAX6NIH3_PRIAR</name>
<dbReference type="Proteomes" id="UP001269400">
    <property type="component" value="Unassembled WGS sequence"/>
</dbReference>
<evidence type="ECO:0000313" key="2">
    <source>
        <dbReference type="Proteomes" id="UP001269400"/>
    </source>
</evidence>
<protein>
    <submittedName>
        <fullName evidence="1">Uncharacterized protein</fullName>
    </submittedName>
</protein>
<gene>
    <name evidence="1" type="ORF">O0Q50_30605</name>
</gene>
<proteinExistence type="predicted"/>
<dbReference type="AlphaFoldDB" id="A0AAX6NIH3"/>
<dbReference type="EMBL" id="JAPTGD010000008">
    <property type="protein sequence ID" value="MDU9695556.1"/>
    <property type="molecule type" value="Genomic_DNA"/>
</dbReference>
<dbReference type="RefSeq" id="WP_316911695.1">
    <property type="nucleotide sequence ID" value="NZ_JAPTGD010000008.1"/>
</dbReference>
<evidence type="ECO:0000313" key="1">
    <source>
        <dbReference type="EMBL" id="MDU9695556.1"/>
    </source>
</evidence>
<reference evidence="1" key="1">
    <citation type="journal article" date="2022" name="J Environ Chem Eng">
        <title>Biodegradation of petroleum oil using a constructed nonpathogenic and heavy metal-tolerant bacterial consortium isolated from marine sponges.</title>
        <authorList>
            <person name="Dechsakulwatana C."/>
            <person name="Rungsihiranrut A."/>
            <person name="Muangchinda C."/>
            <person name="Ningthoujam R."/>
            <person name="Klankeo P."/>
            <person name="Pinyakong O."/>
        </authorList>
    </citation>
    <scope>NUCLEOTIDE SEQUENCE</scope>
    <source>
        <strain evidence="1">TL01-2</strain>
    </source>
</reference>